<evidence type="ECO:0000256" key="1">
    <source>
        <dbReference type="SAM" id="MobiDB-lite"/>
    </source>
</evidence>
<evidence type="ECO:0008006" key="5">
    <source>
        <dbReference type="Google" id="ProtNLM"/>
    </source>
</evidence>
<feature type="transmembrane region" description="Helical" evidence="2">
    <location>
        <begin position="12"/>
        <end position="37"/>
    </location>
</feature>
<sequence>MLKSMRKRQFVLFELNLLSLAKILIMRYIAIIAITLLSIQSLSAQYGYGRGYGGYGRNRMGSSRMGASQTPQGPTEEPPTAAEIAEERLPDYVAEFELDPFQTEVLRAYLEDYYNEVMALQKDKVKDQETLRKDFERMQNEFKTDLKSILTEEELTKFMEMDFSTSAVRKRKKKRDNE</sequence>
<keyword evidence="4" id="KW-1185">Reference proteome</keyword>
<protein>
    <recommendedName>
        <fullName evidence="5">Heavy-metal resistance protein</fullName>
    </recommendedName>
</protein>
<evidence type="ECO:0000313" key="4">
    <source>
        <dbReference type="Proteomes" id="UP000184494"/>
    </source>
</evidence>
<keyword evidence="2" id="KW-1133">Transmembrane helix</keyword>
<organism evidence="3 4">
    <name type="scientific">Leeuwenhoekiella marinoflava DSM 3653</name>
    <dbReference type="NCBI Taxonomy" id="1122159"/>
    <lineage>
        <taxon>Bacteria</taxon>
        <taxon>Pseudomonadati</taxon>
        <taxon>Bacteroidota</taxon>
        <taxon>Flavobacteriia</taxon>
        <taxon>Flavobacteriales</taxon>
        <taxon>Flavobacteriaceae</taxon>
        <taxon>Leeuwenhoekiella</taxon>
    </lineage>
</organism>
<feature type="region of interest" description="Disordered" evidence="1">
    <location>
        <begin position="59"/>
        <end position="80"/>
    </location>
</feature>
<name>A0ABY1HTK6_9FLAO</name>
<evidence type="ECO:0000256" key="2">
    <source>
        <dbReference type="SAM" id="Phobius"/>
    </source>
</evidence>
<dbReference type="EMBL" id="FQUN01000012">
    <property type="protein sequence ID" value="SHF42572.1"/>
    <property type="molecule type" value="Genomic_DNA"/>
</dbReference>
<reference evidence="3 4" key="1">
    <citation type="submission" date="2016-11" db="EMBL/GenBank/DDBJ databases">
        <authorList>
            <person name="Varghese N."/>
            <person name="Submissions S."/>
        </authorList>
    </citation>
    <scope>NUCLEOTIDE SEQUENCE [LARGE SCALE GENOMIC DNA]</scope>
    <source>
        <strain evidence="3 4">DSM 3653</strain>
    </source>
</reference>
<gene>
    <name evidence="3" type="ORF">SAMN02745246_02484</name>
</gene>
<comment type="caution">
    <text evidence="3">The sequence shown here is derived from an EMBL/GenBank/DDBJ whole genome shotgun (WGS) entry which is preliminary data.</text>
</comment>
<keyword evidence="2" id="KW-0472">Membrane</keyword>
<accession>A0ABY1HTK6</accession>
<keyword evidence="2" id="KW-0812">Transmembrane</keyword>
<evidence type="ECO:0000313" key="3">
    <source>
        <dbReference type="EMBL" id="SHF42572.1"/>
    </source>
</evidence>
<proteinExistence type="predicted"/>
<dbReference type="Proteomes" id="UP000184494">
    <property type="component" value="Unassembled WGS sequence"/>
</dbReference>